<dbReference type="InterPro" id="IPR027417">
    <property type="entry name" value="P-loop_NTPase"/>
</dbReference>
<feature type="domain" description="RecF/RecN/SMC N-terminal" evidence="1">
    <location>
        <begin position="4"/>
        <end position="369"/>
    </location>
</feature>
<evidence type="ECO:0000313" key="2">
    <source>
        <dbReference type="EMBL" id="AKD56693.1"/>
    </source>
</evidence>
<accession>A0A0E3ZXY1</accession>
<dbReference type="HOGENOM" id="CLU_030788_0_0_10"/>
<protein>
    <recommendedName>
        <fullName evidence="1">RecF/RecN/SMC N-terminal domain-containing protein</fullName>
    </recommendedName>
</protein>
<dbReference type="GO" id="GO:0006302">
    <property type="term" value="P:double-strand break repair"/>
    <property type="evidence" value="ECO:0007669"/>
    <property type="project" value="TreeGrafter"/>
</dbReference>
<proteinExistence type="predicted"/>
<dbReference type="InterPro" id="IPR003395">
    <property type="entry name" value="RecF/RecN/SMC_N"/>
</dbReference>
<dbReference type="EMBL" id="CP010429">
    <property type="protein sequence ID" value="AKD56693.1"/>
    <property type="molecule type" value="Genomic_DNA"/>
</dbReference>
<dbReference type="AlphaFoldDB" id="A0A0E3ZXY1"/>
<dbReference type="SUPFAM" id="SSF52540">
    <property type="entry name" value="P-loop containing nucleoside triphosphate hydrolases"/>
    <property type="match status" value="1"/>
</dbReference>
<organism evidence="2 3">
    <name type="scientific">Spirosoma radiotolerans</name>
    <dbReference type="NCBI Taxonomy" id="1379870"/>
    <lineage>
        <taxon>Bacteria</taxon>
        <taxon>Pseudomonadati</taxon>
        <taxon>Bacteroidota</taxon>
        <taxon>Cytophagia</taxon>
        <taxon>Cytophagales</taxon>
        <taxon>Cytophagaceae</taxon>
        <taxon>Spirosoma</taxon>
    </lineage>
</organism>
<dbReference type="STRING" id="1379870.SD10_19085"/>
<sequence length="609" mass="70961">MAKISTLHINNFKFFSESKPIEVDGKHLLIYGENGSGKSSIYWALYTLLESSFKKNDDIKKYFDKQDPKNLINIYATSTEANNYDSFISISLDNNNDYKIAYNEFSINENVNAIESRRASDFLTYRFAYKIHDFKHGKEIELFDLFLNEIFPYVISSKDLKYQEYIGEIEYSTRILSTAWNSYLANGLTRYRNAKNQRVRSDTARANPYKDLAKDFDNEVLRILGEIITIGNQVLEQLGYSDIKFTLDYSNIAFNEVGDAETPTIKLRITKFNGQNNPFKFPQSFLNEARLTAVALAIRLGFLESRLSTAELKLLVLDDLLISLDMSNRRRVLDLLLTKYASVYQLFILTHERSFYEKIRRQISLKNEESNWKYIEMYEDTRQLPPRPYIKKSASYFESAEQHFIQFDFPATANYLRKACEQLLDELLPLRFLLDSNGERIWQLGNLLIKAEEYFNALPISVQPVNELKECLKTLLNPLSHADLEAPVYRQELLDIFESYNKLRLYKQLEKLILCEKDKHVTFTLIDHSSSANTLSWDITLHEDLIAIRLPGEEYRLAYCKFTAIWAKNGDSQPKPISGENDITRFYEDACRKTGNVPEDIFDILYAKD</sequence>
<dbReference type="Gene3D" id="3.40.50.300">
    <property type="entry name" value="P-loop containing nucleotide triphosphate hydrolases"/>
    <property type="match status" value="1"/>
</dbReference>
<reference evidence="2 3" key="1">
    <citation type="journal article" date="2014" name="Curr. Microbiol.">
        <title>Spirosoma radiotolerans sp. nov., a gamma-radiation-resistant bacterium isolated from gamma ray-irradiated soil.</title>
        <authorList>
            <person name="Lee J.J."/>
            <person name="Srinivasan S."/>
            <person name="Lim S."/>
            <person name="Joe M."/>
            <person name="Im S."/>
            <person name="Bae S.I."/>
            <person name="Park K.R."/>
            <person name="Han J.H."/>
            <person name="Park S.H."/>
            <person name="Joo B.M."/>
            <person name="Park S.J."/>
            <person name="Kim M.K."/>
        </authorList>
    </citation>
    <scope>NUCLEOTIDE SEQUENCE [LARGE SCALE GENOMIC DNA]</scope>
    <source>
        <strain evidence="2 3">DG5A</strain>
    </source>
</reference>
<dbReference type="Pfam" id="PF02463">
    <property type="entry name" value="SMC_N"/>
    <property type="match status" value="1"/>
</dbReference>
<dbReference type="PANTHER" id="PTHR32182">
    <property type="entry name" value="DNA REPLICATION AND REPAIR PROTEIN RECF"/>
    <property type="match status" value="1"/>
</dbReference>
<evidence type="ECO:0000259" key="1">
    <source>
        <dbReference type="Pfam" id="PF02463"/>
    </source>
</evidence>
<dbReference type="PATRIC" id="fig|1379870.5.peg.4122"/>
<gene>
    <name evidence="2" type="ORF">SD10_19085</name>
</gene>
<name>A0A0E3ZXY1_9BACT</name>
<evidence type="ECO:0000313" key="3">
    <source>
        <dbReference type="Proteomes" id="UP000033054"/>
    </source>
</evidence>
<dbReference type="OrthoDB" id="1023918at2"/>
<dbReference type="RefSeq" id="WP_046575922.1">
    <property type="nucleotide sequence ID" value="NZ_CP010429.1"/>
</dbReference>
<dbReference type="GO" id="GO:0000731">
    <property type="term" value="P:DNA synthesis involved in DNA repair"/>
    <property type="evidence" value="ECO:0007669"/>
    <property type="project" value="TreeGrafter"/>
</dbReference>
<dbReference type="PANTHER" id="PTHR32182:SF0">
    <property type="entry name" value="DNA REPLICATION AND REPAIR PROTEIN RECF"/>
    <property type="match status" value="1"/>
</dbReference>
<dbReference type="KEGG" id="srd:SD10_19085"/>
<keyword evidence="3" id="KW-1185">Reference proteome</keyword>
<dbReference type="Proteomes" id="UP000033054">
    <property type="component" value="Chromosome"/>
</dbReference>